<organism evidence="2 3">
    <name type="scientific">Chondromyces apiculatus DSM 436</name>
    <dbReference type="NCBI Taxonomy" id="1192034"/>
    <lineage>
        <taxon>Bacteria</taxon>
        <taxon>Pseudomonadati</taxon>
        <taxon>Myxococcota</taxon>
        <taxon>Polyangia</taxon>
        <taxon>Polyangiales</taxon>
        <taxon>Polyangiaceae</taxon>
        <taxon>Chondromyces</taxon>
    </lineage>
</organism>
<comment type="caution">
    <text evidence="2">The sequence shown here is derived from an EMBL/GenBank/DDBJ whole genome shotgun (WGS) entry which is preliminary data.</text>
</comment>
<accession>A0A017TA32</accession>
<dbReference type="EMBL" id="ASRX01000018">
    <property type="protein sequence ID" value="EYF06128.1"/>
    <property type="molecule type" value="Genomic_DNA"/>
</dbReference>
<feature type="compositionally biased region" description="Basic residues" evidence="1">
    <location>
        <begin position="74"/>
        <end position="93"/>
    </location>
</feature>
<gene>
    <name evidence="2" type="ORF">CAP_2318</name>
</gene>
<protein>
    <submittedName>
        <fullName evidence="2">Uncharacterized protein</fullName>
    </submittedName>
</protein>
<evidence type="ECO:0000256" key="1">
    <source>
        <dbReference type="SAM" id="MobiDB-lite"/>
    </source>
</evidence>
<reference evidence="2 3" key="1">
    <citation type="submission" date="2013-05" db="EMBL/GenBank/DDBJ databases">
        <title>Genome assembly of Chondromyces apiculatus DSM 436.</title>
        <authorList>
            <person name="Sharma G."/>
            <person name="Khatri I."/>
            <person name="Kaur C."/>
            <person name="Mayilraj S."/>
            <person name="Subramanian S."/>
        </authorList>
    </citation>
    <scope>NUCLEOTIDE SEQUENCE [LARGE SCALE GENOMIC DNA]</scope>
    <source>
        <strain evidence="2 3">DSM 436</strain>
    </source>
</reference>
<dbReference type="AlphaFoldDB" id="A0A017TA32"/>
<dbReference type="Proteomes" id="UP000019678">
    <property type="component" value="Unassembled WGS sequence"/>
</dbReference>
<sequence>MASDDDDTTSAAEVPPSAPEDGTSAGHIEARDGRRPRSCQRGSLPQPPTALLGARKRRPRASGDRSGFDSATLGRRRHHFRRRSHGLGRRRHHFDAPGALVRLPRATLHPAEVVPRESVTHIATQRSDNAQE</sequence>
<proteinExistence type="predicted"/>
<keyword evidence="3" id="KW-1185">Reference proteome</keyword>
<evidence type="ECO:0000313" key="2">
    <source>
        <dbReference type="EMBL" id="EYF06128.1"/>
    </source>
</evidence>
<name>A0A017TA32_9BACT</name>
<feature type="region of interest" description="Disordered" evidence="1">
    <location>
        <begin position="1"/>
        <end position="93"/>
    </location>
</feature>
<evidence type="ECO:0000313" key="3">
    <source>
        <dbReference type="Proteomes" id="UP000019678"/>
    </source>
</evidence>